<accession>A0A9D8PNV7</accession>
<reference evidence="2" key="1">
    <citation type="journal article" date="2021" name="Environ. Microbiol.">
        <title>Genomic characterization of three novel Desulfobacterota classes expand the metabolic and phylogenetic diversity of the phylum.</title>
        <authorList>
            <person name="Murphy C.L."/>
            <person name="Biggerstaff J."/>
            <person name="Eichhorn A."/>
            <person name="Ewing E."/>
            <person name="Shahan R."/>
            <person name="Soriano D."/>
            <person name="Stewart S."/>
            <person name="VanMol K."/>
            <person name="Walker R."/>
            <person name="Walters P."/>
            <person name="Elshahed M.S."/>
            <person name="Youssef N.H."/>
        </authorList>
    </citation>
    <scope>NUCLEOTIDE SEQUENCE</scope>
    <source>
        <strain evidence="2">Zod_Metabat.24</strain>
    </source>
</reference>
<comment type="caution">
    <text evidence="2">The sequence shown here is derived from an EMBL/GenBank/DDBJ whole genome shotgun (WGS) entry which is preliminary data.</text>
</comment>
<dbReference type="InterPro" id="IPR003329">
    <property type="entry name" value="Cytidylyl_trans"/>
</dbReference>
<feature type="domain" description="Glycosyltransferase 2-like" evidence="1">
    <location>
        <begin position="7"/>
        <end position="164"/>
    </location>
</feature>
<name>A0A9D8PNV7_9DELT</name>
<dbReference type="Proteomes" id="UP000809273">
    <property type="component" value="Unassembled WGS sequence"/>
</dbReference>
<dbReference type="EMBL" id="JAFGIX010000077">
    <property type="protein sequence ID" value="MBN1574396.1"/>
    <property type="molecule type" value="Genomic_DNA"/>
</dbReference>
<dbReference type="AlphaFoldDB" id="A0A9D8PNV7"/>
<sequence length="457" mass="52818">MAEPKVTVYITAYNYGKYIEEAVKSVLNQTYKDWELIIIDDGSTDNTRELLEKYSGKDGIKIIYQKNRGLTYTNNVALKESMGKYIIRLDADDYLDENALLVMANVLDGDDELGLVYPDYYEVDEEGEILNIFRRKKIGTEVKLLDLPAHGACTMIRKSSLMEIGGYNEELSRQDGYDFWLKFIDRFKPSNVNLPLFYYRKHGKSLTDDMSKLLKTRRQLKRDFVKQHRQGKIPKVLAIIPAVRKSDVYPEIALKELAGKPLIRYSIEEALKSELLDRVVVTTDDDKIIEYASTFERVVAIKRPESISIPHTKIAAAVRFVLDKLEEEGYRPDAVMLLYITVPTRRSEHIDKAIDTLTIHDTDSVVSVTQEKGFFYYHDKYGMKPLFEERLLKKEREALFRENGAVFLYKKESIKDGEFVCNSTGHIVMTEGESIQITSELDFWIVEKIIKEYPKGL</sequence>
<dbReference type="InterPro" id="IPR001173">
    <property type="entry name" value="Glyco_trans_2-like"/>
</dbReference>
<dbReference type="CDD" id="cd02513">
    <property type="entry name" value="CMP-NeuAc_Synthase"/>
    <property type="match status" value="1"/>
</dbReference>
<protein>
    <submittedName>
        <fullName evidence="2">Glycosyltransferase</fullName>
    </submittedName>
</protein>
<dbReference type="Pfam" id="PF00535">
    <property type="entry name" value="Glycos_transf_2"/>
    <property type="match status" value="1"/>
</dbReference>
<proteinExistence type="predicted"/>
<reference evidence="2" key="2">
    <citation type="submission" date="2021-01" db="EMBL/GenBank/DDBJ databases">
        <authorList>
            <person name="Hahn C.R."/>
            <person name="Youssef N.H."/>
            <person name="Elshahed M."/>
        </authorList>
    </citation>
    <scope>NUCLEOTIDE SEQUENCE</scope>
    <source>
        <strain evidence="2">Zod_Metabat.24</strain>
    </source>
</reference>
<evidence type="ECO:0000313" key="3">
    <source>
        <dbReference type="Proteomes" id="UP000809273"/>
    </source>
</evidence>
<dbReference type="PANTHER" id="PTHR22916:SF3">
    <property type="entry name" value="UDP-GLCNAC:BETAGAL BETA-1,3-N-ACETYLGLUCOSAMINYLTRANSFERASE-LIKE PROTEIN 1"/>
    <property type="match status" value="1"/>
</dbReference>
<dbReference type="Pfam" id="PF02348">
    <property type="entry name" value="CTP_transf_3"/>
    <property type="match status" value="1"/>
</dbReference>
<evidence type="ECO:0000313" key="2">
    <source>
        <dbReference type="EMBL" id="MBN1574396.1"/>
    </source>
</evidence>
<dbReference type="SUPFAM" id="SSF53448">
    <property type="entry name" value="Nucleotide-diphospho-sugar transferases"/>
    <property type="match status" value="2"/>
</dbReference>
<organism evidence="2 3">
    <name type="scientific">Candidatus Zymogenus saltonus</name>
    <dbReference type="NCBI Taxonomy" id="2844893"/>
    <lineage>
        <taxon>Bacteria</taxon>
        <taxon>Deltaproteobacteria</taxon>
        <taxon>Candidatus Zymogenia</taxon>
        <taxon>Candidatus Zymogeniales</taxon>
        <taxon>Candidatus Zymogenaceae</taxon>
        <taxon>Candidatus Zymogenus</taxon>
    </lineage>
</organism>
<gene>
    <name evidence="2" type="ORF">JW984_14445</name>
</gene>
<dbReference type="GO" id="GO:0016758">
    <property type="term" value="F:hexosyltransferase activity"/>
    <property type="evidence" value="ECO:0007669"/>
    <property type="project" value="UniProtKB-ARBA"/>
</dbReference>
<dbReference type="InterPro" id="IPR029044">
    <property type="entry name" value="Nucleotide-diphossugar_trans"/>
</dbReference>
<dbReference type="PANTHER" id="PTHR22916">
    <property type="entry name" value="GLYCOSYLTRANSFERASE"/>
    <property type="match status" value="1"/>
</dbReference>
<dbReference type="Gene3D" id="3.90.550.10">
    <property type="entry name" value="Spore Coat Polysaccharide Biosynthesis Protein SpsA, Chain A"/>
    <property type="match status" value="2"/>
</dbReference>
<evidence type="ECO:0000259" key="1">
    <source>
        <dbReference type="Pfam" id="PF00535"/>
    </source>
</evidence>